<evidence type="ECO:0000313" key="1">
    <source>
        <dbReference type="EMBL" id="KAF7350537.1"/>
    </source>
</evidence>
<gene>
    <name evidence="1" type="ORF">MVEN_01359500</name>
</gene>
<protein>
    <submittedName>
        <fullName evidence="1">Uncharacterized protein</fullName>
    </submittedName>
</protein>
<name>A0A8H6Y0N5_9AGAR</name>
<proteinExistence type="predicted"/>
<accession>A0A8H6Y0N5</accession>
<organism evidence="1 2">
    <name type="scientific">Mycena venus</name>
    <dbReference type="NCBI Taxonomy" id="2733690"/>
    <lineage>
        <taxon>Eukaryota</taxon>
        <taxon>Fungi</taxon>
        <taxon>Dikarya</taxon>
        <taxon>Basidiomycota</taxon>
        <taxon>Agaricomycotina</taxon>
        <taxon>Agaricomycetes</taxon>
        <taxon>Agaricomycetidae</taxon>
        <taxon>Agaricales</taxon>
        <taxon>Marasmiineae</taxon>
        <taxon>Mycenaceae</taxon>
        <taxon>Mycena</taxon>
    </lineage>
</organism>
<dbReference type="EMBL" id="JACAZI010000010">
    <property type="protein sequence ID" value="KAF7350537.1"/>
    <property type="molecule type" value="Genomic_DNA"/>
</dbReference>
<dbReference type="Proteomes" id="UP000620124">
    <property type="component" value="Unassembled WGS sequence"/>
</dbReference>
<reference evidence="1" key="1">
    <citation type="submission" date="2020-05" db="EMBL/GenBank/DDBJ databases">
        <title>Mycena genomes resolve the evolution of fungal bioluminescence.</title>
        <authorList>
            <person name="Tsai I.J."/>
        </authorList>
    </citation>
    <scope>NUCLEOTIDE SEQUENCE</scope>
    <source>
        <strain evidence="1">CCC161011</strain>
    </source>
</reference>
<comment type="caution">
    <text evidence="1">The sequence shown here is derived from an EMBL/GenBank/DDBJ whole genome shotgun (WGS) entry which is preliminary data.</text>
</comment>
<sequence>MEICGISLKENGYNEDNKCQERKRKRRLAHPLHGIVRHAALGGVGAVCSAPFRGAAAARLHLRLRLHRSSGSVRWQYSRS</sequence>
<keyword evidence="2" id="KW-1185">Reference proteome</keyword>
<evidence type="ECO:0000313" key="2">
    <source>
        <dbReference type="Proteomes" id="UP000620124"/>
    </source>
</evidence>
<dbReference type="AlphaFoldDB" id="A0A8H6Y0N5"/>